<dbReference type="Proteomes" id="UP000306740">
    <property type="component" value="Unassembled WGS sequence"/>
</dbReference>
<proteinExistence type="predicted"/>
<sequence>MHARLGGCTAQQPPLLPELAVEAVPVQLAARLAALLAVLAVVQQRLRLLVAVLVDWWGNADQQAAGPVEHAAFEQHLALVDSQRSAEAWRRLRALVAECGDPLQLVHATVRQAHVAVGLA</sequence>
<gene>
    <name evidence="1" type="ORF">FHE65_35855</name>
</gene>
<comment type="caution">
    <text evidence="1">The sequence shown here is derived from an EMBL/GenBank/DDBJ whole genome shotgun (WGS) entry which is preliminary data.</text>
</comment>
<organism evidence="1 2">
    <name type="scientific">Mumia zhuanghuii</name>
    <dbReference type="NCBI Taxonomy" id="2585211"/>
    <lineage>
        <taxon>Bacteria</taxon>
        <taxon>Bacillati</taxon>
        <taxon>Actinomycetota</taxon>
        <taxon>Actinomycetes</taxon>
        <taxon>Propionibacteriales</taxon>
        <taxon>Nocardioidaceae</taxon>
        <taxon>Mumia</taxon>
    </lineage>
</organism>
<protein>
    <submittedName>
        <fullName evidence="1">Uncharacterized protein</fullName>
    </submittedName>
</protein>
<dbReference type="EMBL" id="VDFR01000282">
    <property type="protein sequence ID" value="TNC22176.1"/>
    <property type="molecule type" value="Genomic_DNA"/>
</dbReference>
<evidence type="ECO:0000313" key="1">
    <source>
        <dbReference type="EMBL" id="TNC22176.1"/>
    </source>
</evidence>
<evidence type="ECO:0000313" key="2">
    <source>
        <dbReference type="Proteomes" id="UP000306740"/>
    </source>
</evidence>
<name>A0A5C4LUQ1_9ACTN</name>
<accession>A0A5C4LUQ1</accession>
<dbReference type="AlphaFoldDB" id="A0A5C4LUQ1"/>
<reference evidence="1 2" key="1">
    <citation type="submission" date="2019-05" db="EMBL/GenBank/DDBJ databases">
        <title>Mumia sp. nov., isolated from the intestinal contents of plateau pika (Ochotona curzoniae) in the Qinghai-Tibet plateau of China.</title>
        <authorList>
            <person name="Tian Z."/>
        </authorList>
    </citation>
    <scope>NUCLEOTIDE SEQUENCE [LARGE SCALE GENOMIC DNA]</scope>
    <source>
        <strain evidence="2">527</strain>
    </source>
</reference>
<dbReference type="RefSeq" id="WP_139107498.1">
    <property type="nucleotide sequence ID" value="NZ_VDFR01000282.1"/>
</dbReference>